<dbReference type="EMBL" id="NWTC01000008">
    <property type="protein sequence ID" value="PDT47471.1"/>
    <property type="molecule type" value="Genomic_DNA"/>
</dbReference>
<dbReference type="RefSeq" id="WP_097586869.1">
    <property type="nucleotide sequence ID" value="NZ_NWTC01000008.1"/>
</dbReference>
<organism evidence="1 2">
    <name type="scientific">Rhizobium fredii</name>
    <name type="common">Sinorhizobium fredii</name>
    <dbReference type="NCBI Taxonomy" id="380"/>
    <lineage>
        <taxon>Bacteria</taxon>
        <taxon>Pseudomonadati</taxon>
        <taxon>Pseudomonadota</taxon>
        <taxon>Alphaproteobacteria</taxon>
        <taxon>Hyphomicrobiales</taxon>
        <taxon>Rhizobiaceae</taxon>
        <taxon>Sinorhizobium/Ensifer group</taxon>
        <taxon>Sinorhizobium</taxon>
    </lineage>
</organism>
<sequence>MISRRSVLGAMATVAAPVKISTAAAAPALSIEERINAAKRELVACLEEKHGRSVDVVQHEEFIALFVPPKPPEYDGPAFYEVEDAKGRRPIYWLERIGAEGAPGGLYRAEMRWKGKVERTVRLKHGAFTIIRKVENYGA</sequence>
<reference evidence="1 2" key="1">
    <citation type="submission" date="2017-09" db="EMBL/GenBank/DDBJ databases">
        <title>Comparative genomics of rhizobia isolated from Phaseolus vulgaris in China.</title>
        <authorList>
            <person name="Tong W."/>
        </authorList>
    </citation>
    <scope>NUCLEOTIDE SEQUENCE [LARGE SCALE GENOMIC DNA]</scope>
    <source>
        <strain evidence="1 2">PCH1</strain>
    </source>
</reference>
<dbReference type="PROSITE" id="PS51318">
    <property type="entry name" value="TAT"/>
    <property type="match status" value="1"/>
</dbReference>
<gene>
    <name evidence="1" type="ORF">CO661_12075</name>
</gene>
<dbReference type="InterPro" id="IPR006311">
    <property type="entry name" value="TAT_signal"/>
</dbReference>
<protein>
    <submittedName>
        <fullName evidence="1">Uncharacterized protein</fullName>
    </submittedName>
</protein>
<dbReference type="AlphaFoldDB" id="A0A2A6LY47"/>
<comment type="caution">
    <text evidence="1">The sequence shown here is derived from an EMBL/GenBank/DDBJ whole genome shotgun (WGS) entry which is preliminary data.</text>
</comment>
<evidence type="ECO:0000313" key="1">
    <source>
        <dbReference type="EMBL" id="PDT47471.1"/>
    </source>
</evidence>
<dbReference type="Proteomes" id="UP000220353">
    <property type="component" value="Unassembled WGS sequence"/>
</dbReference>
<proteinExistence type="predicted"/>
<name>A0A2A6LY47_RHIFR</name>
<accession>A0A2A6LY47</accession>
<evidence type="ECO:0000313" key="2">
    <source>
        <dbReference type="Proteomes" id="UP000220353"/>
    </source>
</evidence>